<keyword evidence="3" id="KW-1185">Reference proteome</keyword>
<gene>
    <name evidence="2" type="ORF">GF1_05900</name>
</gene>
<protein>
    <submittedName>
        <fullName evidence="2">Uncharacterized protein</fullName>
    </submittedName>
</protein>
<sequence length="139" mass="15126">MAEYRDDDPVVITDDHRLHLAGAVDEQTDLPVQFRGQGRHTAGQIPADYLIGIDPFLTKSLKGSELPGFQSCRITRDHAALSSKKNVITTEIQPPMPEGVGLTCFTGVCGLDGHSQAPRDGFMASRETREVDTGFNAED</sequence>
<proteinExistence type="predicted"/>
<dbReference type="KEGG" id="ddu:GF1_05900"/>
<evidence type="ECO:0000256" key="1">
    <source>
        <dbReference type="SAM" id="MobiDB-lite"/>
    </source>
</evidence>
<evidence type="ECO:0000313" key="2">
    <source>
        <dbReference type="EMBL" id="BCO08214.1"/>
    </source>
</evidence>
<dbReference type="AlphaFoldDB" id="A0A915TZK7"/>
<organism evidence="2 3">
    <name type="scientific">Desulfolithobacter dissulfuricans</name>
    <dbReference type="NCBI Taxonomy" id="2795293"/>
    <lineage>
        <taxon>Bacteria</taxon>
        <taxon>Pseudomonadati</taxon>
        <taxon>Thermodesulfobacteriota</taxon>
        <taxon>Desulfobulbia</taxon>
        <taxon>Desulfobulbales</taxon>
        <taxon>Desulfobulbaceae</taxon>
        <taxon>Desulfolithobacter</taxon>
    </lineage>
</organism>
<name>A0A915TZK7_9BACT</name>
<accession>A0A915TZK7</accession>
<evidence type="ECO:0000313" key="3">
    <source>
        <dbReference type="Proteomes" id="UP001063350"/>
    </source>
</evidence>
<feature type="region of interest" description="Disordered" evidence="1">
    <location>
        <begin position="120"/>
        <end position="139"/>
    </location>
</feature>
<dbReference type="EMBL" id="AP024233">
    <property type="protein sequence ID" value="BCO08214.1"/>
    <property type="molecule type" value="Genomic_DNA"/>
</dbReference>
<dbReference type="Proteomes" id="UP001063350">
    <property type="component" value="Chromosome"/>
</dbReference>
<reference evidence="2" key="1">
    <citation type="submission" date="2020-12" db="EMBL/GenBank/DDBJ databases">
        <title>Desulfobium dissulfuricans gen. nov., sp. nov., a novel mesophilic, sulfate-reducing bacterium isolated from a deep-sea hydrothermal vent.</title>
        <authorList>
            <person name="Hashimoto Y."/>
            <person name="Tame A."/>
            <person name="Sawayama S."/>
            <person name="Miyazaki J."/>
            <person name="Takai K."/>
            <person name="Nakagawa S."/>
        </authorList>
    </citation>
    <scope>NUCLEOTIDE SEQUENCE</scope>
    <source>
        <strain evidence="2">GF1</strain>
    </source>
</reference>